<dbReference type="InterPro" id="IPR025737">
    <property type="entry name" value="FApF"/>
</dbReference>
<evidence type="ECO:0000313" key="2">
    <source>
        <dbReference type="EMBL" id="QJQ03589.1"/>
    </source>
</evidence>
<reference evidence="2 3" key="1">
    <citation type="journal article" date="2012" name="J. Bacteriol.">
        <title>Genome sequence of the pathogenic Herbaspirillum seropedicae strain Os34, isolated from rice roots.</title>
        <authorList>
            <person name="Ye W."/>
            <person name="Ye S."/>
            <person name="Liu J."/>
            <person name="Chang S."/>
            <person name="Chen M."/>
            <person name="Zhu B."/>
            <person name="Guo L."/>
            <person name="An Q."/>
        </authorList>
    </citation>
    <scope>NUCLEOTIDE SEQUENCE [LARGE SCALE GENOMIC DNA]</scope>
    <source>
        <strain evidence="2 3">Os34</strain>
    </source>
</reference>
<sequence length="322" mass="35322">MRKIKRHARRIGASALLAATLCPGLASAFDQPAVNMGGTSFFDGAPLPGGPGFYFVEYLSYTKATKLVDNNGNRMGFPSTQDISVFAPTSQLIFVPQGAKFGNKQLGFQVLVPWVARAKVDDGANNAILRGNTGIGDIAAGVSVQYDPIMGKQGPLYAQRFEMQFILPTGAYDRNATVNPGSNFWSFDPYWAGTLWASPNLSFSWRLHYLWNARNNSPSAAFGNNVTSTQAGQAVHANFAAEYVLNPTWTVGASGYWLQQISDTQVNGADVSGRRERVVGLGPAAMMRLSDRDLLFFNVYQEFAVRNRAENSKIQIRYDHHF</sequence>
<keyword evidence="1" id="KW-0732">Signal</keyword>
<dbReference type="Proteomes" id="UP000501648">
    <property type="component" value="Chromosome"/>
</dbReference>
<protein>
    <submittedName>
        <fullName evidence="2">Phenol degradation protein meta</fullName>
    </submittedName>
</protein>
<evidence type="ECO:0000256" key="1">
    <source>
        <dbReference type="SAM" id="SignalP"/>
    </source>
</evidence>
<feature type="chain" id="PRO_5026686944" evidence="1">
    <location>
        <begin position="29"/>
        <end position="322"/>
    </location>
</feature>
<gene>
    <name evidence="2" type="ORF">C798_26115</name>
</gene>
<feature type="signal peptide" evidence="1">
    <location>
        <begin position="1"/>
        <end position="28"/>
    </location>
</feature>
<accession>A0A6M3ZY39</accession>
<name>A0A6M3ZY39_9BURK</name>
<dbReference type="RefSeq" id="WP_017450011.1">
    <property type="nucleotide sequence ID" value="NZ_CP008956.1"/>
</dbReference>
<proteinExistence type="predicted"/>
<evidence type="ECO:0000313" key="3">
    <source>
        <dbReference type="Proteomes" id="UP000501648"/>
    </source>
</evidence>
<dbReference type="AlphaFoldDB" id="A0A6M3ZY39"/>
<dbReference type="Pfam" id="PF13557">
    <property type="entry name" value="Phenol_MetA_deg"/>
    <property type="match status" value="1"/>
</dbReference>
<organism evidence="2 3">
    <name type="scientific">Herbaspirillum rubrisubalbicans Os34</name>
    <dbReference type="NCBI Taxonomy" id="1235827"/>
    <lineage>
        <taxon>Bacteria</taxon>
        <taxon>Pseudomonadati</taxon>
        <taxon>Pseudomonadota</taxon>
        <taxon>Betaproteobacteria</taxon>
        <taxon>Burkholderiales</taxon>
        <taxon>Oxalobacteraceae</taxon>
        <taxon>Herbaspirillum</taxon>
    </lineage>
</organism>
<dbReference type="EMBL" id="CP008956">
    <property type="protein sequence ID" value="QJQ03589.1"/>
    <property type="molecule type" value="Genomic_DNA"/>
</dbReference>